<dbReference type="PRINTS" id="PR00344">
    <property type="entry name" value="BCTRLSENSOR"/>
</dbReference>
<evidence type="ECO:0000256" key="4">
    <source>
        <dbReference type="ARBA" id="ARBA00012438"/>
    </source>
</evidence>
<dbReference type="PANTHER" id="PTHR24421:SF10">
    <property type="entry name" value="NITRATE_NITRITE SENSOR PROTEIN NARQ"/>
    <property type="match status" value="1"/>
</dbReference>
<evidence type="ECO:0000256" key="16">
    <source>
        <dbReference type="ARBA" id="ARBA00023014"/>
    </source>
</evidence>
<dbReference type="InterPro" id="IPR036890">
    <property type="entry name" value="HATPase_C_sf"/>
</dbReference>
<sequence>MEVLASLRIPPSRVAIGIAAFAVVLELADIWVTAQLPPSAYTPLPFAPEDMAGTAFPVFGAILVHSRPRQVIGWLLCVGGLSAAANILSANVFTLLYGSAVHGRVIVNLTWNVLELTLGVLLPLLYPAGTLPSRRWRWVVGLAVAGMALDWVAVAAGQRQLRDVAHWVVATAMAAAFTSLVVRFKRGDAIERRQLLWLLVTLPGLLIPLILGGTVWWVATLAIPLIPAAIAVAVLRYRLFGIDTLISRALVGTGLAIVTMGVYVAVSAAGSMFLSEVDPVAGIAAAVFAGAFFQPMRRGLQRGVDRLLYGSTGVPSALARRLRHRLQHADPVHGLLATLDVLREGLSVTGVAVEVDGTTTTSGAVAGSGDAPRPAKTIALVWHGEPVGLLLIGPTDRRRFPAAHDERVIATLTPYIADAAHAVRLTGALQRSRERILTAREEERRRLRRDLHDGLGQSLTGMAMSINAARLTVRAAPEDADRLLADLRAGMDAVSGDIRRLVYGLRPPALDELGLAGAVEELAETPIETSGDLASLPAAVEVAAYRIVQEALTNVRKHARATRITISLRRDDRLRVTVTDDGVGLSPDARPGVGLGSMRERAAELGGTCVIREAEGGGTVVHAELPL</sequence>
<evidence type="ECO:0000256" key="3">
    <source>
        <dbReference type="ARBA" id="ARBA00004496"/>
    </source>
</evidence>
<dbReference type="Gene3D" id="1.20.5.1930">
    <property type="match status" value="1"/>
</dbReference>
<evidence type="ECO:0000256" key="17">
    <source>
        <dbReference type="ARBA" id="ARBA00024827"/>
    </source>
</evidence>
<keyword evidence="7" id="KW-0963">Cytoplasm</keyword>
<feature type="transmembrane region" description="Helical" evidence="19">
    <location>
        <begin position="46"/>
        <end position="64"/>
    </location>
</feature>
<dbReference type="EMBL" id="VCKY01000180">
    <property type="protein sequence ID" value="TMR10701.1"/>
    <property type="molecule type" value="Genomic_DNA"/>
</dbReference>
<dbReference type="RefSeq" id="WP_138671556.1">
    <property type="nucleotide sequence ID" value="NZ_VCKY01000180.1"/>
</dbReference>
<dbReference type="PROSITE" id="PS50109">
    <property type="entry name" value="HIS_KIN"/>
    <property type="match status" value="1"/>
</dbReference>
<evidence type="ECO:0000259" key="20">
    <source>
        <dbReference type="PROSITE" id="PS50109"/>
    </source>
</evidence>
<evidence type="ECO:0000256" key="12">
    <source>
        <dbReference type="ARBA" id="ARBA00022777"/>
    </source>
</evidence>
<proteinExistence type="predicted"/>
<keyword evidence="19" id="KW-1133">Transmembrane helix</keyword>
<evidence type="ECO:0000256" key="19">
    <source>
        <dbReference type="SAM" id="Phobius"/>
    </source>
</evidence>
<keyword evidence="9" id="KW-0808">Transferase</keyword>
<evidence type="ECO:0000256" key="18">
    <source>
        <dbReference type="ARBA" id="ARBA00030800"/>
    </source>
</evidence>
<keyword evidence="14" id="KW-0408">Iron</keyword>
<dbReference type="SUPFAM" id="SSF55874">
    <property type="entry name" value="ATPase domain of HSP90 chaperone/DNA topoisomerase II/histidine kinase"/>
    <property type="match status" value="1"/>
</dbReference>
<keyword evidence="16" id="KW-0411">Iron-sulfur</keyword>
<dbReference type="GO" id="GO:0005524">
    <property type="term" value="F:ATP binding"/>
    <property type="evidence" value="ECO:0007669"/>
    <property type="project" value="UniProtKB-KW"/>
</dbReference>
<dbReference type="CDD" id="cd16917">
    <property type="entry name" value="HATPase_UhpB-NarQ-NarX-like"/>
    <property type="match status" value="1"/>
</dbReference>
<comment type="caution">
    <text evidence="21">The sequence shown here is derived from an EMBL/GenBank/DDBJ whole genome shotgun (WGS) entry which is preliminary data.</text>
</comment>
<evidence type="ECO:0000256" key="13">
    <source>
        <dbReference type="ARBA" id="ARBA00022840"/>
    </source>
</evidence>
<evidence type="ECO:0000256" key="1">
    <source>
        <dbReference type="ARBA" id="ARBA00000085"/>
    </source>
</evidence>
<evidence type="ECO:0000256" key="6">
    <source>
        <dbReference type="ARBA" id="ARBA00022485"/>
    </source>
</evidence>
<dbReference type="AlphaFoldDB" id="A0A5S4F453"/>
<evidence type="ECO:0000313" key="22">
    <source>
        <dbReference type="Proteomes" id="UP000309128"/>
    </source>
</evidence>
<keyword evidence="19" id="KW-0472">Membrane</keyword>
<dbReference type="GO" id="GO:0051539">
    <property type="term" value="F:4 iron, 4 sulfur cluster binding"/>
    <property type="evidence" value="ECO:0007669"/>
    <property type="project" value="UniProtKB-KW"/>
</dbReference>
<evidence type="ECO:0000313" key="21">
    <source>
        <dbReference type="EMBL" id="TMR10701.1"/>
    </source>
</evidence>
<feature type="domain" description="Histidine kinase" evidence="20">
    <location>
        <begin position="546"/>
        <end position="627"/>
    </location>
</feature>
<feature type="transmembrane region" description="Helical" evidence="19">
    <location>
        <begin position="164"/>
        <end position="182"/>
    </location>
</feature>
<keyword evidence="8" id="KW-0597">Phosphoprotein</keyword>
<keyword evidence="15" id="KW-0902">Two-component regulatory system</keyword>
<evidence type="ECO:0000256" key="8">
    <source>
        <dbReference type="ARBA" id="ARBA00022553"/>
    </source>
</evidence>
<dbReference type="GO" id="GO:0046872">
    <property type="term" value="F:metal ion binding"/>
    <property type="evidence" value="ECO:0007669"/>
    <property type="project" value="UniProtKB-KW"/>
</dbReference>
<evidence type="ECO:0000256" key="5">
    <source>
        <dbReference type="ARBA" id="ARBA00017322"/>
    </source>
</evidence>
<evidence type="ECO:0000256" key="7">
    <source>
        <dbReference type="ARBA" id="ARBA00022490"/>
    </source>
</evidence>
<protein>
    <recommendedName>
        <fullName evidence="5">Oxygen sensor histidine kinase NreB</fullName>
        <ecNumber evidence="4">2.7.13.3</ecNumber>
    </recommendedName>
    <alternativeName>
        <fullName evidence="18">Nitrogen regulation protein B</fullName>
    </alternativeName>
</protein>
<evidence type="ECO:0000256" key="15">
    <source>
        <dbReference type="ARBA" id="ARBA00023012"/>
    </source>
</evidence>
<feature type="transmembrane region" description="Helical" evidence="19">
    <location>
        <begin position="12"/>
        <end position="34"/>
    </location>
</feature>
<comment type="subcellular location">
    <subcellularLocation>
        <location evidence="3">Cytoplasm</location>
    </subcellularLocation>
</comment>
<comment type="cofactor">
    <cofactor evidence="2">
        <name>[4Fe-4S] cluster</name>
        <dbReference type="ChEBI" id="CHEBI:49883"/>
    </cofactor>
</comment>
<dbReference type="GO" id="GO:0016020">
    <property type="term" value="C:membrane"/>
    <property type="evidence" value="ECO:0007669"/>
    <property type="project" value="InterPro"/>
</dbReference>
<keyword evidence="19" id="KW-0812">Transmembrane</keyword>
<dbReference type="SMART" id="SM00387">
    <property type="entry name" value="HATPase_c"/>
    <property type="match status" value="1"/>
</dbReference>
<feature type="transmembrane region" description="Helical" evidence="19">
    <location>
        <begin position="138"/>
        <end position="158"/>
    </location>
</feature>
<name>A0A5S4F453_9ACTN</name>
<dbReference type="OrthoDB" id="227596at2"/>
<keyword evidence="12 21" id="KW-0418">Kinase</keyword>
<evidence type="ECO:0000256" key="14">
    <source>
        <dbReference type="ARBA" id="ARBA00023004"/>
    </source>
</evidence>
<evidence type="ECO:0000256" key="9">
    <source>
        <dbReference type="ARBA" id="ARBA00022679"/>
    </source>
</evidence>
<dbReference type="InterPro" id="IPR050482">
    <property type="entry name" value="Sensor_HK_TwoCompSys"/>
</dbReference>
<evidence type="ECO:0000256" key="2">
    <source>
        <dbReference type="ARBA" id="ARBA00001966"/>
    </source>
</evidence>
<evidence type="ECO:0000256" key="11">
    <source>
        <dbReference type="ARBA" id="ARBA00022741"/>
    </source>
</evidence>
<dbReference type="InterPro" id="IPR011712">
    <property type="entry name" value="Sig_transdc_His_kin_sub3_dim/P"/>
</dbReference>
<evidence type="ECO:0000256" key="10">
    <source>
        <dbReference type="ARBA" id="ARBA00022723"/>
    </source>
</evidence>
<comment type="function">
    <text evidence="17">Member of the two-component regulatory system NreB/NreC involved in the control of dissimilatory nitrate/nitrite reduction in response to oxygen. NreB functions as a direct oxygen sensor histidine kinase which is autophosphorylated, in the absence of oxygen, probably at the conserved histidine residue, and transfers its phosphate group probably to a conserved aspartate residue of NreC. NreB/NreC activates the expression of the nitrate (narGHJI) and nitrite (nir) reductase operons, as well as the putative nitrate transporter gene narT.</text>
</comment>
<reference evidence="21 22" key="1">
    <citation type="submission" date="2019-05" db="EMBL/GenBank/DDBJ databases">
        <title>Draft genome sequence of Nonomuraea turkmeniaca DSM 43926.</title>
        <authorList>
            <person name="Saricaoglu S."/>
            <person name="Isik K."/>
        </authorList>
    </citation>
    <scope>NUCLEOTIDE SEQUENCE [LARGE SCALE GENOMIC DNA]</scope>
    <source>
        <strain evidence="21 22">DSM 43926</strain>
    </source>
</reference>
<feature type="transmembrane region" description="Helical" evidence="19">
    <location>
        <begin position="71"/>
        <end position="93"/>
    </location>
</feature>
<organism evidence="21 22">
    <name type="scientific">Nonomuraea turkmeniaca</name>
    <dbReference type="NCBI Taxonomy" id="103838"/>
    <lineage>
        <taxon>Bacteria</taxon>
        <taxon>Bacillati</taxon>
        <taxon>Actinomycetota</taxon>
        <taxon>Actinomycetes</taxon>
        <taxon>Streptosporangiales</taxon>
        <taxon>Streptosporangiaceae</taxon>
        <taxon>Nonomuraea</taxon>
    </lineage>
</organism>
<keyword evidence="6" id="KW-0004">4Fe-4S</keyword>
<feature type="transmembrane region" description="Helical" evidence="19">
    <location>
        <begin position="105"/>
        <end position="126"/>
    </location>
</feature>
<dbReference type="Pfam" id="PF07730">
    <property type="entry name" value="HisKA_3"/>
    <property type="match status" value="1"/>
</dbReference>
<comment type="catalytic activity">
    <reaction evidence="1">
        <text>ATP + protein L-histidine = ADP + protein N-phospho-L-histidine.</text>
        <dbReference type="EC" id="2.7.13.3"/>
    </reaction>
</comment>
<keyword evidence="10" id="KW-0479">Metal-binding</keyword>
<keyword evidence="22" id="KW-1185">Reference proteome</keyword>
<accession>A0A5S4F453</accession>
<dbReference type="GO" id="GO:0000155">
    <property type="term" value="F:phosphorelay sensor kinase activity"/>
    <property type="evidence" value="ECO:0007669"/>
    <property type="project" value="InterPro"/>
</dbReference>
<dbReference type="InterPro" id="IPR003594">
    <property type="entry name" value="HATPase_dom"/>
</dbReference>
<feature type="transmembrane region" description="Helical" evidence="19">
    <location>
        <begin position="194"/>
        <end position="211"/>
    </location>
</feature>
<dbReference type="Proteomes" id="UP000309128">
    <property type="component" value="Unassembled WGS sequence"/>
</dbReference>
<dbReference type="GO" id="GO:0046983">
    <property type="term" value="F:protein dimerization activity"/>
    <property type="evidence" value="ECO:0007669"/>
    <property type="project" value="InterPro"/>
</dbReference>
<dbReference type="Pfam" id="PF02518">
    <property type="entry name" value="HATPase_c"/>
    <property type="match status" value="1"/>
</dbReference>
<keyword evidence="13" id="KW-0067">ATP-binding</keyword>
<dbReference type="GO" id="GO:0005737">
    <property type="term" value="C:cytoplasm"/>
    <property type="evidence" value="ECO:0007669"/>
    <property type="project" value="UniProtKB-SubCell"/>
</dbReference>
<gene>
    <name evidence="21" type="ORF">ETD86_38405</name>
</gene>
<feature type="transmembrane region" description="Helical" evidence="19">
    <location>
        <begin position="217"/>
        <end position="237"/>
    </location>
</feature>
<dbReference type="InterPro" id="IPR004358">
    <property type="entry name" value="Sig_transdc_His_kin-like_C"/>
</dbReference>
<dbReference type="EC" id="2.7.13.3" evidence="4"/>
<keyword evidence="11" id="KW-0547">Nucleotide-binding</keyword>
<dbReference type="Gene3D" id="3.30.565.10">
    <property type="entry name" value="Histidine kinase-like ATPase, C-terminal domain"/>
    <property type="match status" value="1"/>
</dbReference>
<dbReference type="PANTHER" id="PTHR24421">
    <property type="entry name" value="NITRATE/NITRITE SENSOR PROTEIN NARX-RELATED"/>
    <property type="match status" value="1"/>
</dbReference>
<feature type="transmembrane region" description="Helical" evidence="19">
    <location>
        <begin position="249"/>
        <end position="274"/>
    </location>
</feature>
<dbReference type="InterPro" id="IPR005467">
    <property type="entry name" value="His_kinase_dom"/>
</dbReference>